<name>A0A1Y2G9T8_9FUNG</name>
<dbReference type="Gene3D" id="1.10.132.60">
    <property type="entry name" value="DNA polymerase family B, C-terminal domain"/>
    <property type="match status" value="2"/>
</dbReference>
<dbReference type="PROSITE" id="PS00116">
    <property type="entry name" value="DNA_POLYMERASE_B"/>
    <property type="match status" value="1"/>
</dbReference>
<comment type="catalytic activity">
    <reaction evidence="6 7">
        <text>DNA(n) + a 2'-deoxyribonucleoside 5'-triphosphate = DNA(n+1) + diphosphate</text>
        <dbReference type="Rhea" id="RHEA:22508"/>
        <dbReference type="Rhea" id="RHEA-COMP:17339"/>
        <dbReference type="Rhea" id="RHEA-COMP:17340"/>
        <dbReference type="ChEBI" id="CHEBI:33019"/>
        <dbReference type="ChEBI" id="CHEBI:61560"/>
        <dbReference type="ChEBI" id="CHEBI:173112"/>
        <dbReference type="EC" id="2.7.7.7"/>
    </reaction>
</comment>
<dbReference type="Pfam" id="PF00136">
    <property type="entry name" value="DNA_pol_B"/>
    <property type="match status" value="1"/>
</dbReference>
<feature type="domain" description="DNA-directed DNA polymerase family B multifunctional" evidence="8">
    <location>
        <begin position="144"/>
        <end position="465"/>
    </location>
</feature>
<evidence type="ECO:0000256" key="2">
    <source>
        <dbReference type="ARBA" id="ARBA00022679"/>
    </source>
</evidence>
<gene>
    <name evidence="10" type="ORF">BCR44DRAFT_1538961</name>
</gene>
<dbReference type="InterPro" id="IPR012337">
    <property type="entry name" value="RNaseH-like_sf"/>
</dbReference>
<evidence type="ECO:0000313" key="11">
    <source>
        <dbReference type="Proteomes" id="UP000193411"/>
    </source>
</evidence>
<dbReference type="InterPro" id="IPR017964">
    <property type="entry name" value="DNA-dir_DNA_pol_B_CS"/>
</dbReference>
<feature type="non-terminal residue" evidence="10">
    <location>
        <position position="1"/>
    </location>
</feature>
<dbReference type="InterPro" id="IPR006134">
    <property type="entry name" value="DNA-dir_DNA_pol_B_multi_dom"/>
</dbReference>
<dbReference type="SUPFAM" id="SSF56672">
    <property type="entry name" value="DNA/RNA polymerases"/>
    <property type="match status" value="1"/>
</dbReference>
<evidence type="ECO:0000256" key="7">
    <source>
        <dbReference type="RuleBase" id="RU000442"/>
    </source>
</evidence>
<dbReference type="Gene3D" id="1.10.287.690">
    <property type="entry name" value="Helix hairpin bin"/>
    <property type="match status" value="1"/>
</dbReference>
<dbReference type="PRINTS" id="PR00106">
    <property type="entry name" value="DNAPOLB"/>
</dbReference>
<dbReference type="InterPro" id="IPR043502">
    <property type="entry name" value="DNA/RNA_pol_sf"/>
</dbReference>
<dbReference type="GO" id="GO:0003677">
    <property type="term" value="F:DNA binding"/>
    <property type="evidence" value="ECO:0007669"/>
    <property type="project" value="UniProtKB-KW"/>
</dbReference>
<proteinExistence type="inferred from homology"/>
<evidence type="ECO:0000313" key="10">
    <source>
        <dbReference type="EMBL" id="ORZ05113.1"/>
    </source>
</evidence>
<dbReference type="SUPFAM" id="SSF53098">
    <property type="entry name" value="Ribonuclease H-like"/>
    <property type="match status" value="1"/>
</dbReference>
<evidence type="ECO:0000256" key="4">
    <source>
        <dbReference type="ARBA" id="ARBA00022932"/>
    </source>
</evidence>
<keyword evidence="3 7" id="KW-0548">Nucleotidyltransferase</keyword>
<dbReference type="Proteomes" id="UP000193411">
    <property type="component" value="Unassembled WGS sequence"/>
</dbReference>
<dbReference type="EMBL" id="MCFL01000500">
    <property type="protein sequence ID" value="ORZ05113.1"/>
    <property type="molecule type" value="Genomic_DNA"/>
</dbReference>
<organism evidence="10 11">
    <name type="scientific">Catenaria anguillulae PL171</name>
    <dbReference type="NCBI Taxonomy" id="765915"/>
    <lineage>
        <taxon>Eukaryota</taxon>
        <taxon>Fungi</taxon>
        <taxon>Fungi incertae sedis</taxon>
        <taxon>Blastocladiomycota</taxon>
        <taxon>Blastocladiomycetes</taxon>
        <taxon>Blastocladiales</taxon>
        <taxon>Catenariaceae</taxon>
        <taxon>Catenaria</taxon>
    </lineage>
</organism>
<evidence type="ECO:0000259" key="9">
    <source>
        <dbReference type="Pfam" id="PF03104"/>
    </source>
</evidence>
<feature type="domain" description="DNA-directed DNA polymerase family B exonuclease" evidence="9">
    <location>
        <begin position="19"/>
        <end position="81"/>
    </location>
</feature>
<keyword evidence="5 7" id="KW-0238">DNA-binding</keyword>
<evidence type="ECO:0000256" key="5">
    <source>
        <dbReference type="ARBA" id="ARBA00023125"/>
    </source>
</evidence>
<comment type="caution">
    <text evidence="10">The sequence shown here is derived from an EMBL/GenBank/DDBJ whole genome shotgun (WGS) entry which is preliminary data.</text>
</comment>
<dbReference type="PANTHER" id="PTHR10322">
    <property type="entry name" value="DNA POLYMERASE CATALYTIC SUBUNIT"/>
    <property type="match status" value="1"/>
</dbReference>
<evidence type="ECO:0000256" key="3">
    <source>
        <dbReference type="ARBA" id="ARBA00022695"/>
    </source>
</evidence>
<dbReference type="InterPro" id="IPR023211">
    <property type="entry name" value="DNA_pol_palm_dom_sf"/>
</dbReference>
<evidence type="ECO:0000259" key="8">
    <source>
        <dbReference type="Pfam" id="PF00136"/>
    </source>
</evidence>
<evidence type="ECO:0000256" key="6">
    <source>
        <dbReference type="ARBA" id="ARBA00049244"/>
    </source>
</evidence>
<dbReference type="InterPro" id="IPR006133">
    <property type="entry name" value="DNA-dir_DNA_pol_B_exonuc"/>
</dbReference>
<sequence>NYQDKDFQKYLLHCGVKVKDIPDTKTFYFESEHELLMGFTKFIIDHDVDLIYSYNGDQFDWSYMFKRALFYKQNATRFRGFNYNKFCDMSRVKGFKCAIKANTFSPLLVSKMDIVTQLFEMANITFVPIAYLLSRGQQIKYPQLLDFASLYPSCMISWNLDYSTIVLDPKYDNLPGIEYSDVEWTEEDGVYKKYRYAQNVPSIVPELVANLLASRKQVKKMIKELVKYETDANGKQIRIVTDPFRYSVLTGREQALKVSANSAYGFLGAQRMPLPAIASSVTACGRKMIMQAKFFMEHDFVSVLQKRGITDVAKFQVIYGDTDSVFVAARGWNIEQVNKYLPMAEEYMNSHVFTRKSQAIEFEKTFVPFLILTKKRYAGQMYTPDDNVKSKLSYKGIALTRRNYCSFVKNVYKNILKAILNNRQDGVKLALKSLDSNLQIHSDGQFPMSDYIATVKLGASYANENLFQPKCYAKANNLKLDLYYYLNNQLKNPIMDIFRVIGKQAEQDANKIFERVT</sequence>
<keyword evidence="11" id="KW-1185">Reference proteome</keyword>
<keyword evidence="4 7" id="KW-0239">DNA-directed DNA polymerase</keyword>
<dbReference type="Gene3D" id="3.90.1600.10">
    <property type="entry name" value="Palm domain of DNA polymerase"/>
    <property type="match status" value="1"/>
</dbReference>
<accession>A0A1Y2G9T8</accession>
<evidence type="ECO:0000256" key="1">
    <source>
        <dbReference type="ARBA" id="ARBA00005755"/>
    </source>
</evidence>
<keyword evidence="2 7" id="KW-0808">Transferase</keyword>
<dbReference type="Pfam" id="PF03104">
    <property type="entry name" value="DNA_pol_B_exo1"/>
    <property type="match status" value="1"/>
</dbReference>
<dbReference type="InterPro" id="IPR036397">
    <property type="entry name" value="RNaseH_sf"/>
</dbReference>
<comment type="similarity">
    <text evidence="1 7">Belongs to the DNA polymerase type-B family.</text>
</comment>
<dbReference type="InterPro" id="IPR042087">
    <property type="entry name" value="DNA_pol_B_thumb"/>
</dbReference>
<dbReference type="GO" id="GO:0006261">
    <property type="term" value="P:DNA-templated DNA replication"/>
    <property type="evidence" value="ECO:0007669"/>
    <property type="project" value="TreeGrafter"/>
</dbReference>
<dbReference type="PANTHER" id="PTHR10322:SF23">
    <property type="entry name" value="DNA POLYMERASE DELTA CATALYTIC SUBUNIT"/>
    <property type="match status" value="1"/>
</dbReference>
<dbReference type="OrthoDB" id="2150434at2759"/>
<dbReference type="InterPro" id="IPR006172">
    <property type="entry name" value="DNA-dir_DNA_pol_B"/>
</dbReference>
<dbReference type="AlphaFoldDB" id="A0A1Y2G9T8"/>
<dbReference type="EC" id="2.7.7.7" evidence="7"/>
<dbReference type="GO" id="GO:0003887">
    <property type="term" value="F:DNA-directed DNA polymerase activity"/>
    <property type="evidence" value="ECO:0007669"/>
    <property type="project" value="UniProtKB-KW"/>
</dbReference>
<dbReference type="GO" id="GO:0000166">
    <property type="term" value="F:nucleotide binding"/>
    <property type="evidence" value="ECO:0007669"/>
    <property type="project" value="InterPro"/>
</dbReference>
<dbReference type="InterPro" id="IPR050240">
    <property type="entry name" value="DNA_pol_type-B"/>
</dbReference>
<dbReference type="STRING" id="765915.A0A1Y2G9T8"/>
<dbReference type="Gene3D" id="3.30.420.10">
    <property type="entry name" value="Ribonuclease H-like superfamily/Ribonuclease H"/>
    <property type="match status" value="1"/>
</dbReference>
<protein>
    <recommendedName>
        <fullName evidence="7">DNA polymerase</fullName>
        <ecNumber evidence="7">2.7.7.7</ecNumber>
    </recommendedName>
</protein>
<keyword evidence="7" id="KW-0235">DNA replication</keyword>
<dbReference type="SMART" id="SM00486">
    <property type="entry name" value="POLBc"/>
    <property type="match status" value="1"/>
</dbReference>
<reference evidence="10 11" key="1">
    <citation type="submission" date="2016-07" db="EMBL/GenBank/DDBJ databases">
        <title>Pervasive Adenine N6-methylation of Active Genes in Fungi.</title>
        <authorList>
            <consortium name="DOE Joint Genome Institute"/>
            <person name="Mondo S.J."/>
            <person name="Dannebaum R.O."/>
            <person name="Kuo R.C."/>
            <person name="Labutti K."/>
            <person name="Haridas S."/>
            <person name="Kuo A."/>
            <person name="Salamov A."/>
            <person name="Ahrendt S.R."/>
            <person name="Lipzen A."/>
            <person name="Sullivan W."/>
            <person name="Andreopoulos W.B."/>
            <person name="Clum A."/>
            <person name="Lindquist E."/>
            <person name="Daum C."/>
            <person name="Ramamoorthy G.K."/>
            <person name="Gryganskyi A."/>
            <person name="Culley D."/>
            <person name="Magnuson J.K."/>
            <person name="James T.Y."/>
            <person name="O'Malley M.A."/>
            <person name="Stajich J.E."/>
            <person name="Spatafora J.W."/>
            <person name="Visel A."/>
            <person name="Grigoriev I.V."/>
        </authorList>
    </citation>
    <scope>NUCLEOTIDE SEQUENCE [LARGE SCALE GENOMIC DNA]</scope>
    <source>
        <strain evidence="10 11">PL171</strain>
    </source>
</reference>